<proteinExistence type="predicted"/>
<organism evidence="2">
    <name type="scientific">Siphoviridae sp. ct1yA16</name>
    <dbReference type="NCBI Taxonomy" id="2827767"/>
    <lineage>
        <taxon>Viruses</taxon>
        <taxon>Duplodnaviria</taxon>
        <taxon>Heunggongvirae</taxon>
        <taxon>Uroviricota</taxon>
        <taxon>Caudoviricetes</taxon>
    </lineage>
</organism>
<dbReference type="EMBL" id="BK032816">
    <property type="protein sequence ID" value="DAF61724.1"/>
    <property type="molecule type" value="Genomic_DNA"/>
</dbReference>
<evidence type="ECO:0000256" key="1">
    <source>
        <dbReference type="SAM" id="Phobius"/>
    </source>
</evidence>
<name>A0A8S5TEJ5_9CAUD</name>
<protein>
    <submittedName>
        <fullName evidence="2">MqsA</fullName>
    </submittedName>
</protein>
<keyword evidence="1" id="KW-1133">Transmembrane helix</keyword>
<keyword evidence="1" id="KW-0812">Transmembrane</keyword>
<keyword evidence="1" id="KW-0472">Membrane</keyword>
<accession>A0A8S5TEJ5</accession>
<reference evidence="2" key="1">
    <citation type="journal article" date="2021" name="Proc. Natl. Acad. Sci. U.S.A.">
        <title>A Catalog of Tens of Thousands of Viruses from Human Metagenomes Reveals Hidden Associations with Chronic Diseases.</title>
        <authorList>
            <person name="Tisza M.J."/>
            <person name="Buck C.B."/>
        </authorList>
    </citation>
    <scope>NUCLEOTIDE SEQUENCE</scope>
    <source>
        <strain evidence="2">Ct1yA16</strain>
    </source>
</reference>
<feature type="transmembrane region" description="Helical" evidence="1">
    <location>
        <begin position="99"/>
        <end position="119"/>
    </location>
</feature>
<feature type="transmembrane region" description="Helical" evidence="1">
    <location>
        <begin position="66"/>
        <end position="93"/>
    </location>
</feature>
<sequence>MSTYKSARCPHCGKSLYTLVRTGLGDYSQYVGLPYERCPHCKKIYSTGKKLYSNMNYNDQKRVKKCFIFSTISHFFTLYLLISIIAIILLSLFINNMEYAFIATLILAFLPCLAFSIFASKAEYESIKDYSLDDFNLDNELRQIVINNNSEDEALIDLLNRLK</sequence>
<evidence type="ECO:0000313" key="2">
    <source>
        <dbReference type="EMBL" id="DAF61724.1"/>
    </source>
</evidence>